<dbReference type="InterPro" id="IPR039343">
    <property type="entry name" value="NDX1-like"/>
</dbReference>
<evidence type="ECO:0000313" key="1">
    <source>
        <dbReference type="EMBL" id="KAF6169619.1"/>
    </source>
</evidence>
<reference evidence="1 2" key="1">
    <citation type="journal article" date="2020" name="IScience">
        <title>Genome Sequencing of the Endangered Kingdonia uniflora (Circaeasteraceae, Ranunculales) Reveals Potential Mechanisms of Evolutionary Specialization.</title>
        <authorList>
            <person name="Sun Y."/>
            <person name="Deng T."/>
            <person name="Zhang A."/>
            <person name="Moore M.J."/>
            <person name="Landis J.B."/>
            <person name="Lin N."/>
            <person name="Zhang H."/>
            <person name="Zhang X."/>
            <person name="Huang J."/>
            <person name="Zhang X."/>
            <person name="Sun H."/>
            <person name="Wang H."/>
        </authorList>
    </citation>
    <scope>NUCLEOTIDE SEQUENCE [LARGE SCALE GENOMIC DNA]</scope>
    <source>
        <strain evidence="1">TB1705</strain>
        <tissue evidence="1">Leaf</tissue>
    </source>
</reference>
<dbReference type="PANTHER" id="PTHR35467">
    <property type="match status" value="1"/>
</dbReference>
<sequence>MVLIFLSTDGLLGYLSAATKHVFMDGRCFFFVSFAFDPSNSFRKLDSQVKLLVFQRNVGDNIVPPYLGTTSVYGKFRGRIRSLKTGMLYQKVSSSVMKFTTISEKPRNRSNSFLNMIGLGTNISNTKKQIDVQVTEIEGSSETNFCSFKLPTTGELDIYLWRQKQDWEVSGWDLLSKCRFPALVGKRSLGLNFLSIHARLSVGRPSFYLQNSFFVFNVSYRCGNMNVTCFILCCHREDAKLRVRPVEHVKVSGHLPLTDNKDSLSDYKNFNFADHEVKECAENDARGRSISVLLSRPVFAMEFNFMKMQVEAPAEVSCGTLPITQ</sequence>
<dbReference type="PANTHER" id="PTHR35467:SF2">
    <property type="entry name" value="PROTEIN NEOXANTHIN-DEFICIENT 1"/>
    <property type="match status" value="1"/>
</dbReference>
<proteinExistence type="predicted"/>
<evidence type="ECO:0000313" key="2">
    <source>
        <dbReference type="Proteomes" id="UP000541444"/>
    </source>
</evidence>
<comment type="caution">
    <text evidence="1">The sequence shown here is derived from an EMBL/GenBank/DDBJ whole genome shotgun (WGS) entry which is preliminary data.</text>
</comment>
<dbReference type="AlphaFoldDB" id="A0A7J7NR26"/>
<gene>
    <name evidence="1" type="ORF">GIB67_004011</name>
</gene>
<keyword evidence="2" id="KW-1185">Reference proteome</keyword>
<dbReference type="OrthoDB" id="9970474at2759"/>
<name>A0A7J7NR26_9MAGN</name>
<dbReference type="EMBL" id="JACGCM010000628">
    <property type="protein sequence ID" value="KAF6169619.1"/>
    <property type="molecule type" value="Genomic_DNA"/>
</dbReference>
<protein>
    <submittedName>
        <fullName evidence="1">Uncharacterized protein</fullName>
    </submittedName>
</protein>
<dbReference type="Proteomes" id="UP000541444">
    <property type="component" value="Unassembled WGS sequence"/>
</dbReference>
<organism evidence="1 2">
    <name type="scientific">Kingdonia uniflora</name>
    <dbReference type="NCBI Taxonomy" id="39325"/>
    <lineage>
        <taxon>Eukaryota</taxon>
        <taxon>Viridiplantae</taxon>
        <taxon>Streptophyta</taxon>
        <taxon>Embryophyta</taxon>
        <taxon>Tracheophyta</taxon>
        <taxon>Spermatophyta</taxon>
        <taxon>Magnoliopsida</taxon>
        <taxon>Ranunculales</taxon>
        <taxon>Circaeasteraceae</taxon>
        <taxon>Kingdonia</taxon>
    </lineage>
</organism>
<accession>A0A7J7NR26</accession>